<dbReference type="InterPro" id="IPR014722">
    <property type="entry name" value="Rib_uL2_dom2"/>
</dbReference>
<keyword evidence="4" id="KW-0934">Plastid</keyword>
<dbReference type="Gene3D" id="6.10.250.2270">
    <property type="match status" value="1"/>
</dbReference>
<dbReference type="InterPro" id="IPR002784">
    <property type="entry name" value="Ribosomal_eL14_dom"/>
</dbReference>
<keyword evidence="6" id="KW-0687">Ribonucleoprotein</keyword>
<dbReference type="SUPFAM" id="SSF50104">
    <property type="entry name" value="Translation proteins SH3-like domain"/>
    <property type="match status" value="1"/>
</dbReference>
<dbReference type="GO" id="GO:0022625">
    <property type="term" value="C:cytosolic large ribosomal subunit"/>
    <property type="evidence" value="ECO:0007669"/>
    <property type="project" value="TreeGrafter"/>
</dbReference>
<gene>
    <name evidence="8" type="ORF">TNIT0693_LOCUS2141</name>
    <name evidence="9" type="ORF">TNIT0693_LOCUS2142</name>
</gene>
<comment type="subcellular location">
    <subcellularLocation>
        <location evidence="1">Plastid</location>
        <location evidence="1">Chloroplast</location>
    </subcellularLocation>
</comment>
<proteinExistence type="inferred from homology"/>
<dbReference type="PANTHER" id="PTHR11127">
    <property type="entry name" value="60S RIBOSOMAL PROTEIN L14"/>
    <property type="match status" value="1"/>
</dbReference>
<dbReference type="CDD" id="cd23702">
    <property type="entry name" value="eL14"/>
    <property type="match status" value="1"/>
</dbReference>
<dbReference type="Gene3D" id="2.30.30.30">
    <property type="match status" value="1"/>
</dbReference>
<dbReference type="PANTHER" id="PTHR11127:SF2">
    <property type="entry name" value="LARGE RIBOSOMAL SUBUNIT PROTEIN EL14"/>
    <property type="match status" value="1"/>
</dbReference>
<keyword evidence="5" id="KW-0689">Ribosomal protein</keyword>
<organism evidence="9">
    <name type="scientific">Thalassionema nitzschioides</name>
    <dbReference type="NCBI Taxonomy" id="33649"/>
    <lineage>
        <taxon>Eukaryota</taxon>
        <taxon>Sar</taxon>
        <taxon>Stramenopiles</taxon>
        <taxon>Ochrophyta</taxon>
        <taxon>Bacillariophyta</taxon>
        <taxon>Fragilariophyceae</taxon>
        <taxon>Fragilariophycidae</taxon>
        <taxon>Thalassionemales</taxon>
        <taxon>Thalassionemataceae</taxon>
        <taxon>Thalassionema</taxon>
    </lineage>
</organism>
<dbReference type="GO" id="GO:0003723">
    <property type="term" value="F:RNA binding"/>
    <property type="evidence" value="ECO:0007669"/>
    <property type="project" value="InterPro"/>
</dbReference>
<sequence length="133" mass="14878">MPFSKYVEVGRVVLINYGPLSGKLATIIDIIDQNKCLIDGPADLTGVTRQVISYKRIALTDFTVKIERTSTVDEIKAAWGEAETMSKWEATSWAKKLAAKKKRADLTDFDRFKLMVARKQKSAIIAKKLAELS</sequence>
<comment type="similarity">
    <text evidence="2">Belongs to the eukaryotic ribosomal protein eL14 family.</text>
</comment>
<reference evidence="9" key="1">
    <citation type="submission" date="2021-01" db="EMBL/GenBank/DDBJ databases">
        <authorList>
            <person name="Corre E."/>
            <person name="Pelletier E."/>
            <person name="Niang G."/>
            <person name="Scheremetjew M."/>
            <person name="Finn R."/>
            <person name="Kale V."/>
            <person name="Holt S."/>
            <person name="Cochrane G."/>
            <person name="Meng A."/>
            <person name="Brown T."/>
            <person name="Cohen L."/>
        </authorList>
    </citation>
    <scope>NUCLEOTIDE SEQUENCE</scope>
</reference>
<dbReference type="GO" id="GO:0042273">
    <property type="term" value="P:ribosomal large subunit biogenesis"/>
    <property type="evidence" value="ECO:0007669"/>
    <property type="project" value="TreeGrafter"/>
</dbReference>
<dbReference type="InterPro" id="IPR039660">
    <property type="entry name" value="Ribosomal_eL14"/>
</dbReference>
<dbReference type="GO" id="GO:0006412">
    <property type="term" value="P:translation"/>
    <property type="evidence" value="ECO:0007669"/>
    <property type="project" value="InterPro"/>
</dbReference>
<dbReference type="GO" id="GO:0003735">
    <property type="term" value="F:structural constituent of ribosome"/>
    <property type="evidence" value="ECO:0007669"/>
    <property type="project" value="InterPro"/>
</dbReference>
<dbReference type="InterPro" id="IPR008991">
    <property type="entry name" value="Translation_prot_SH3-like_sf"/>
</dbReference>
<accession>A0A6T5XYL5</accession>
<dbReference type="AlphaFoldDB" id="A0A6T5XYL5"/>
<dbReference type="Pfam" id="PF01929">
    <property type="entry name" value="Ribosomal_L14e"/>
    <property type="match status" value="1"/>
</dbReference>
<evidence type="ECO:0000256" key="6">
    <source>
        <dbReference type="ARBA" id="ARBA00023274"/>
    </source>
</evidence>
<protein>
    <recommendedName>
        <fullName evidence="7">Large ribosomal subunit protein eL14 domain-containing protein</fullName>
    </recommendedName>
</protein>
<name>A0A6T5XYL5_9STRA</name>
<dbReference type="EMBL" id="HBFY01005791">
    <property type="protein sequence ID" value="CAD8964351.1"/>
    <property type="molecule type" value="Transcribed_RNA"/>
</dbReference>
<evidence type="ECO:0000313" key="8">
    <source>
        <dbReference type="EMBL" id="CAD8964350.1"/>
    </source>
</evidence>
<dbReference type="GO" id="GO:0009507">
    <property type="term" value="C:chloroplast"/>
    <property type="evidence" value="ECO:0007669"/>
    <property type="project" value="UniProtKB-SubCell"/>
</dbReference>
<evidence type="ECO:0000313" key="9">
    <source>
        <dbReference type="EMBL" id="CAD8964351.1"/>
    </source>
</evidence>
<keyword evidence="3" id="KW-0150">Chloroplast</keyword>
<evidence type="ECO:0000256" key="2">
    <source>
        <dbReference type="ARBA" id="ARBA00006592"/>
    </source>
</evidence>
<evidence type="ECO:0000256" key="4">
    <source>
        <dbReference type="ARBA" id="ARBA00022640"/>
    </source>
</evidence>
<evidence type="ECO:0000259" key="7">
    <source>
        <dbReference type="Pfam" id="PF01929"/>
    </source>
</evidence>
<dbReference type="EMBL" id="HBFY01005790">
    <property type="protein sequence ID" value="CAD8964350.1"/>
    <property type="molecule type" value="Transcribed_RNA"/>
</dbReference>
<evidence type="ECO:0000256" key="5">
    <source>
        <dbReference type="ARBA" id="ARBA00022980"/>
    </source>
</evidence>
<evidence type="ECO:0000256" key="1">
    <source>
        <dbReference type="ARBA" id="ARBA00004229"/>
    </source>
</evidence>
<evidence type="ECO:0000256" key="3">
    <source>
        <dbReference type="ARBA" id="ARBA00022528"/>
    </source>
</evidence>
<feature type="domain" description="Large ribosomal subunit protein eL14" evidence="7">
    <location>
        <begin position="49"/>
        <end position="121"/>
    </location>
</feature>